<reference evidence="2" key="2">
    <citation type="submission" date="2025-08" db="UniProtKB">
        <authorList>
            <consortium name="Ensembl"/>
        </authorList>
    </citation>
    <scope>IDENTIFICATION</scope>
</reference>
<dbReference type="InterPro" id="IPR000477">
    <property type="entry name" value="RT_dom"/>
</dbReference>
<dbReference type="PROSITE" id="PS50878">
    <property type="entry name" value="RT_POL"/>
    <property type="match status" value="1"/>
</dbReference>
<dbReference type="GeneTree" id="ENSGT01120000271879"/>
<dbReference type="Proteomes" id="UP000472263">
    <property type="component" value="Chromosome 3"/>
</dbReference>
<reference evidence="2" key="1">
    <citation type="submission" date="2019-06" db="EMBL/GenBank/DDBJ databases">
        <authorList>
            <consortium name="Wellcome Sanger Institute Data Sharing"/>
        </authorList>
    </citation>
    <scope>NUCLEOTIDE SEQUENCE [LARGE SCALE GENOMIC DNA]</scope>
</reference>
<evidence type="ECO:0000313" key="3">
    <source>
        <dbReference type="Proteomes" id="UP000472263"/>
    </source>
</evidence>
<reference evidence="2" key="3">
    <citation type="submission" date="2025-09" db="UniProtKB">
        <authorList>
            <consortium name="Ensembl"/>
        </authorList>
    </citation>
    <scope>IDENTIFICATION</scope>
</reference>
<keyword evidence="3" id="KW-1185">Reference proteome</keyword>
<sequence length="223" mass="24438">AKPCRSSSSSSSLDSVAFIAFNHDILLKHLADEAGPQGTVLNWFNSRLTDKTGDCSSSSAPIKCGVPQGSVLGSLLFSLYMLPLGSVFEKYNIVYQCYTADTQFYLLVTPDSARSLQHLLNCLDGIKYWMARNFLQLNENKTGVMWLDLTTRCGAIDLSLAFCNYSTSTATSCYRGAVLWVRLEPVCVPVSAPPAPLGCGSLRHYGHSPPLGRLVVWLLSHRH</sequence>
<dbReference type="AlphaFoldDB" id="A0A667Z416"/>
<feature type="domain" description="Reverse transcriptase" evidence="1">
    <location>
        <begin position="1"/>
        <end position="167"/>
    </location>
</feature>
<organism evidence="2 3">
    <name type="scientific">Myripristis murdjan</name>
    <name type="common">pinecone soldierfish</name>
    <dbReference type="NCBI Taxonomy" id="586833"/>
    <lineage>
        <taxon>Eukaryota</taxon>
        <taxon>Metazoa</taxon>
        <taxon>Chordata</taxon>
        <taxon>Craniata</taxon>
        <taxon>Vertebrata</taxon>
        <taxon>Euteleostomi</taxon>
        <taxon>Actinopterygii</taxon>
        <taxon>Neopterygii</taxon>
        <taxon>Teleostei</taxon>
        <taxon>Neoteleostei</taxon>
        <taxon>Acanthomorphata</taxon>
        <taxon>Holocentriformes</taxon>
        <taxon>Holocentridae</taxon>
        <taxon>Myripristis</taxon>
    </lineage>
</organism>
<evidence type="ECO:0000313" key="2">
    <source>
        <dbReference type="Ensembl" id="ENSMMDP00005034937.1"/>
    </source>
</evidence>
<accession>A0A667Z416</accession>
<protein>
    <recommendedName>
        <fullName evidence="1">Reverse transcriptase domain-containing protein</fullName>
    </recommendedName>
</protein>
<dbReference type="PANTHER" id="PTHR33332">
    <property type="entry name" value="REVERSE TRANSCRIPTASE DOMAIN-CONTAINING PROTEIN"/>
    <property type="match status" value="1"/>
</dbReference>
<dbReference type="Pfam" id="PF00078">
    <property type="entry name" value="RVT_1"/>
    <property type="match status" value="1"/>
</dbReference>
<evidence type="ECO:0000259" key="1">
    <source>
        <dbReference type="PROSITE" id="PS50878"/>
    </source>
</evidence>
<dbReference type="InParanoid" id="A0A667Z416"/>
<proteinExistence type="predicted"/>
<dbReference type="Ensembl" id="ENSMMDT00005035710.1">
    <property type="protein sequence ID" value="ENSMMDP00005034937.1"/>
    <property type="gene ID" value="ENSMMDG00005016425.1"/>
</dbReference>
<name>A0A667Z416_9TELE</name>